<dbReference type="KEGG" id="npy:NPRO_13710"/>
<dbReference type="GO" id="GO:0016491">
    <property type="term" value="F:oxidoreductase activity"/>
    <property type="evidence" value="ECO:0007669"/>
    <property type="project" value="UniProtKB-KW"/>
</dbReference>
<dbReference type="InterPro" id="IPR036188">
    <property type="entry name" value="FAD/NAD-bd_sf"/>
</dbReference>
<dbReference type="Gene3D" id="1.10.10.1100">
    <property type="entry name" value="BFD-like [2Fe-2S]-binding domain"/>
    <property type="match status" value="1"/>
</dbReference>
<feature type="domain" description="FAD/NAD(P)-binding" evidence="2">
    <location>
        <begin position="7"/>
        <end position="288"/>
    </location>
</feature>
<dbReference type="PRINTS" id="PR00469">
    <property type="entry name" value="PNDRDTASEII"/>
</dbReference>
<dbReference type="EMBL" id="AP021858">
    <property type="protein sequence ID" value="BBO23776.1"/>
    <property type="molecule type" value="Genomic_DNA"/>
</dbReference>
<dbReference type="AlphaFoldDB" id="A0A809S4U6"/>
<dbReference type="InterPro" id="IPR023753">
    <property type="entry name" value="FAD/NAD-binding_dom"/>
</dbReference>
<dbReference type="InterPro" id="IPR041854">
    <property type="entry name" value="BFD-like_2Fe2S-bd_dom_sf"/>
</dbReference>
<proteinExistence type="predicted"/>
<evidence type="ECO:0000256" key="1">
    <source>
        <dbReference type="ARBA" id="ARBA00023002"/>
    </source>
</evidence>
<sequence>MNEAIRYDVVVVGAGPAGLAASLAASNRGAKVALIDEGQVPGGQIWRAHRGRPSSGAVSRIRALSEAGVSLWSGCTVFDAPRSGTLAVAREGQGFALTYSRLVLACGAREVFLPFPGWRTPGVVGVGGLQALVKGGLSVENKEVIVCGSGPLLVAVASYLRRSGASVPMLLECVPAAHLRSLAIPLLTRPTLLRQAVSLRWSLRGVRIALGAQILGVEGSQQGKSLRWSDARGRGFQTRFDWLACGFGLVPNLELAGLLGCEISGRAVTVRESLETSVPGVFAAGEQLGIGGVECALIEGEIAGASAAGDSGPATQLRSRRKRARAWAESLGSAYAWRPSYLSPPSDEETLCVCEGVRLGAVKACSGFREARVCHRLGMGPCQGKTCGPAATRLFGWEAEPPKAPIRPVQVGSWLGVLDPGSAPDRNEP</sequence>
<evidence type="ECO:0000313" key="3">
    <source>
        <dbReference type="EMBL" id="BBO23776.1"/>
    </source>
</evidence>
<dbReference type="SUPFAM" id="SSF51905">
    <property type="entry name" value="FAD/NAD(P)-binding domain"/>
    <property type="match status" value="1"/>
</dbReference>
<gene>
    <name evidence="3" type="ORF">NPRO_13710</name>
</gene>
<name>A0A809S4U6_9BACT</name>
<accession>A0A809S4U6</accession>
<protein>
    <submittedName>
        <fullName evidence="3">Hypothetical conserved protein</fullName>
    </submittedName>
</protein>
<dbReference type="PRINTS" id="PR00368">
    <property type="entry name" value="FADPNR"/>
</dbReference>
<dbReference type="Pfam" id="PF07992">
    <property type="entry name" value="Pyr_redox_2"/>
    <property type="match status" value="1"/>
</dbReference>
<dbReference type="Proteomes" id="UP000662873">
    <property type="component" value="Chromosome"/>
</dbReference>
<reference evidence="3" key="1">
    <citation type="journal article" name="DNA Res.">
        <title>The physiological potential of anammox bacteria as revealed by their core genome structure.</title>
        <authorList>
            <person name="Okubo T."/>
            <person name="Toyoda A."/>
            <person name="Fukuhara K."/>
            <person name="Uchiyama I."/>
            <person name="Harigaya Y."/>
            <person name="Kuroiwa M."/>
            <person name="Suzuki T."/>
            <person name="Murakami Y."/>
            <person name="Suwa Y."/>
            <person name="Takami H."/>
        </authorList>
    </citation>
    <scope>NUCLEOTIDE SEQUENCE</scope>
    <source>
        <strain evidence="3">317325-2</strain>
    </source>
</reference>
<organism evidence="3 4">
    <name type="scientific">Candidatus Nitrosymbiomonas proteolyticus</name>
    <dbReference type="NCBI Taxonomy" id="2608984"/>
    <lineage>
        <taxon>Bacteria</taxon>
        <taxon>Bacillati</taxon>
        <taxon>Armatimonadota</taxon>
        <taxon>Armatimonadota incertae sedis</taxon>
        <taxon>Candidatus Nitrosymbiomonas</taxon>
    </lineage>
</organism>
<dbReference type="PANTHER" id="PTHR42949">
    <property type="entry name" value="ANAEROBIC GLYCEROL-3-PHOSPHATE DEHYDROGENASE SUBUNIT B"/>
    <property type="match status" value="1"/>
</dbReference>
<dbReference type="InterPro" id="IPR051691">
    <property type="entry name" value="Metab_Enz_Cyan_OpOx_G3PDH"/>
</dbReference>
<evidence type="ECO:0000313" key="4">
    <source>
        <dbReference type="Proteomes" id="UP000662873"/>
    </source>
</evidence>
<dbReference type="Gene3D" id="3.50.50.60">
    <property type="entry name" value="FAD/NAD(P)-binding domain"/>
    <property type="match status" value="3"/>
</dbReference>
<keyword evidence="1" id="KW-0560">Oxidoreductase</keyword>
<evidence type="ECO:0000259" key="2">
    <source>
        <dbReference type="Pfam" id="PF07992"/>
    </source>
</evidence>
<dbReference type="PANTHER" id="PTHR42949:SF3">
    <property type="entry name" value="ANAEROBIC GLYCEROL-3-PHOSPHATE DEHYDROGENASE SUBUNIT B"/>
    <property type="match status" value="1"/>
</dbReference>